<proteinExistence type="predicted"/>
<evidence type="ECO:0000313" key="2">
    <source>
        <dbReference type="Proteomes" id="UP000003240"/>
    </source>
</evidence>
<gene>
    <name evidence="1" type="ORF">ALO_20347</name>
</gene>
<protein>
    <submittedName>
        <fullName evidence="1">Uncharacterized protein</fullName>
    </submittedName>
</protein>
<comment type="caution">
    <text evidence="1">The sequence shown here is derived from an EMBL/GenBank/DDBJ whole genome shotgun (WGS) entry which is preliminary data.</text>
</comment>
<evidence type="ECO:0000313" key="1">
    <source>
        <dbReference type="EMBL" id="EGO62009.1"/>
    </source>
</evidence>
<accession>F7NPM4</accession>
<keyword evidence="2" id="KW-1185">Reference proteome</keyword>
<dbReference type="Proteomes" id="UP000003240">
    <property type="component" value="Unassembled WGS sequence"/>
</dbReference>
<sequence>AVQRSKRRRPKGAWESDDGVVAKIAGNAAGEKAITSRGPL</sequence>
<dbReference type="AlphaFoldDB" id="F7NPM4"/>
<organism evidence="1 2">
    <name type="scientific">Acetonema longum DSM 6540</name>
    <dbReference type="NCBI Taxonomy" id="1009370"/>
    <lineage>
        <taxon>Bacteria</taxon>
        <taxon>Bacillati</taxon>
        <taxon>Bacillota</taxon>
        <taxon>Negativicutes</taxon>
        <taxon>Acetonemataceae</taxon>
        <taxon>Acetonema</taxon>
    </lineage>
</organism>
<reference evidence="1 2" key="1">
    <citation type="journal article" date="2011" name="EMBO J.">
        <title>Structural diversity of bacterial flagellar motors.</title>
        <authorList>
            <person name="Chen S."/>
            <person name="Beeby M."/>
            <person name="Murphy G.E."/>
            <person name="Leadbetter J.R."/>
            <person name="Hendrixson D.R."/>
            <person name="Briegel A."/>
            <person name="Li Z."/>
            <person name="Shi J."/>
            <person name="Tocheva E.I."/>
            <person name="Muller A."/>
            <person name="Dobro M.J."/>
            <person name="Jensen G.J."/>
        </authorList>
    </citation>
    <scope>NUCLEOTIDE SEQUENCE [LARGE SCALE GENOMIC DNA]</scope>
    <source>
        <strain evidence="1 2">DSM 6540</strain>
    </source>
</reference>
<feature type="non-terminal residue" evidence="1">
    <location>
        <position position="1"/>
    </location>
</feature>
<dbReference type="EMBL" id="AFGF01000260">
    <property type="protein sequence ID" value="EGO62009.1"/>
    <property type="molecule type" value="Genomic_DNA"/>
</dbReference>
<name>F7NPM4_9FIRM</name>